<feature type="compositionally biased region" description="Low complexity" evidence="1">
    <location>
        <begin position="26"/>
        <end position="36"/>
    </location>
</feature>
<dbReference type="Proteomes" id="UP000324222">
    <property type="component" value="Unassembled WGS sequence"/>
</dbReference>
<comment type="caution">
    <text evidence="2">The sequence shown here is derived from an EMBL/GenBank/DDBJ whole genome shotgun (WGS) entry which is preliminary data.</text>
</comment>
<dbReference type="AlphaFoldDB" id="A0A5B7KBN5"/>
<protein>
    <submittedName>
        <fullName evidence="2">Uncharacterized protein</fullName>
    </submittedName>
</protein>
<proteinExistence type="predicted"/>
<accession>A0A5B7KBN5</accession>
<organism evidence="2 3">
    <name type="scientific">Portunus trituberculatus</name>
    <name type="common">Swimming crab</name>
    <name type="synonym">Neptunus trituberculatus</name>
    <dbReference type="NCBI Taxonomy" id="210409"/>
    <lineage>
        <taxon>Eukaryota</taxon>
        <taxon>Metazoa</taxon>
        <taxon>Ecdysozoa</taxon>
        <taxon>Arthropoda</taxon>
        <taxon>Crustacea</taxon>
        <taxon>Multicrustacea</taxon>
        <taxon>Malacostraca</taxon>
        <taxon>Eumalacostraca</taxon>
        <taxon>Eucarida</taxon>
        <taxon>Decapoda</taxon>
        <taxon>Pleocyemata</taxon>
        <taxon>Brachyura</taxon>
        <taxon>Eubrachyura</taxon>
        <taxon>Portunoidea</taxon>
        <taxon>Portunidae</taxon>
        <taxon>Portuninae</taxon>
        <taxon>Portunus</taxon>
    </lineage>
</organism>
<name>A0A5B7KBN5_PORTR</name>
<gene>
    <name evidence="2" type="ORF">E2C01_097538</name>
</gene>
<evidence type="ECO:0000313" key="3">
    <source>
        <dbReference type="Proteomes" id="UP000324222"/>
    </source>
</evidence>
<reference evidence="2 3" key="1">
    <citation type="submission" date="2019-05" db="EMBL/GenBank/DDBJ databases">
        <title>Another draft genome of Portunus trituberculatus and its Hox gene families provides insights of decapod evolution.</title>
        <authorList>
            <person name="Jeong J.-H."/>
            <person name="Song I."/>
            <person name="Kim S."/>
            <person name="Choi T."/>
            <person name="Kim D."/>
            <person name="Ryu S."/>
            <person name="Kim W."/>
        </authorList>
    </citation>
    <scope>NUCLEOTIDE SEQUENCE [LARGE SCALE GENOMIC DNA]</scope>
    <source>
        <tissue evidence="2">Muscle</tissue>
    </source>
</reference>
<keyword evidence="3" id="KW-1185">Reference proteome</keyword>
<evidence type="ECO:0000256" key="1">
    <source>
        <dbReference type="SAM" id="MobiDB-lite"/>
    </source>
</evidence>
<sequence>MWVLLGAVAVTEAQHPHPHPHPHPHSPSTPHVLGRFPPSPPLPRPSGHIYNNGGVLSSCVVDVA</sequence>
<feature type="region of interest" description="Disordered" evidence="1">
    <location>
        <begin position="12"/>
        <end position="48"/>
    </location>
</feature>
<dbReference type="EMBL" id="VSRR010129439">
    <property type="protein sequence ID" value="MPD01985.1"/>
    <property type="molecule type" value="Genomic_DNA"/>
</dbReference>
<evidence type="ECO:0000313" key="2">
    <source>
        <dbReference type="EMBL" id="MPD01985.1"/>
    </source>
</evidence>